<dbReference type="RefSeq" id="WP_105515217.1">
    <property type="nucleotide sequence ID" value="NZ_PVEP01000005.1"/>
</dbReference>
<dbReference type="EMBL" id="PVEP01000005">
    <property type="protein sequence ID" value="PQV56372.1"/>
    <property type="molecule type" value="Genomic_DNA"/>
</dbReference>
<dbReference type="AlphaFoldDB" id="A0A2S8S6F6"/>
<dbReference type="Pfam" id="PF13401">
    <property type="entry name" value="AAA_22"/>
    <property type="match status" value="1"/>
</dbReference>
<dbReference type="GO" id="GO:0016887">
    <property type="term" value="F:ATP hydrolysis activity"/>
    <property type="evidence" value="ECO:0007669"/>
    <property type="project" value="InterPro"/>
</dbReference>
<dbReference type="InterPro" id="IPR049945">
    <property type="entry name" value="AAA_22"/>
</dbReference>
<reference evidence="2 3" key="1">
    <citation type="submission" date="2018-02" db="EMBL/GenBank/DDBJ databases">
        <title>Genomic Encyclopedia of Archaeal and Bacterial Type Strains, Phase II (KMG-II): from individual species to whole genera.</title>
        <authorList>
            <person name="Goeker M."/>
        </authorList>
    </citation>
    <scope>NUCLEOTIDE SEQUENCE [LARGE SCALE GENOMIC DNA]</scope>
    <source>
        <strain evidence="2 3">DSM 18921</strain>
    </source>
</reference>
<dbReference type="InterPro" id="IPR027417">
    <property type="entry name" value="P-loop_NTPase"/>
</dbReference>
<dbReference type="OrthoDB" id="9797061at2"/>
<proteinExistence type="predicted"/>
<dbReference type="Gene3D" id="3.40.50.300">
    <property type="entry name" value="P-loop containing nucleotide triphosphate hydrolases"/>
    <property type="match status" value="1"/>
</dbReference>
<protein>
    <submittedName>
        <fullName evidence="2">AAA domain-containing protein</fullName>
    </submittedName>
</protein>
<accession>A0A2S8S6F6</accession>
<organism evidence="2 3">
    <name type="scientific">Albidovulum denitrificans</name>
    <dbReference type="NCBI Taxonomy" id="404881"/>
    <lineage>
        <taxon>Bacteria</taxon>
        <taxon>Pseudomonadati</taxon>
        <taxon>Pseudomonadota</taxon>
        <taxon>Alphaproteobacteria</taxon>
        <taxon>Rhodobacterales</taxon>
        <taxon>Paracoccaceae</taxon>
        <taxon>Albidovulum</taxon>
    </lineage>
</organism>
<evidence type="ECO:0000313" key="2">
    <source>
        <dbReference type="EMBL" id="PQV56372.1"/>
    </source>
</evidence>
<dbReference type="Proteomes" id="UP000238338">
    <property type="component" value="Unassembled WGS sequence"/>
</dbReference>
<name>A0A2S8S6F6_9RHOB</name>
<keyword evidence="3" id="KW-1185">Reference proteome</keyword>
<gene>
    <name evidence="2" type="ORF">LX70_02638</name>
</gene>
<feature type="domain" description="ORC1/DEAH AAA+ ATPase" evidence="1">
    <location>
        <begin position="37"/>
        <end position="147"/>
    </location>
</feature>
<sequence>MAKDSGLYNSVAPLKNVSALVALIDRVQRRPHGFPGLACYYGPSGFGKTTAGVYGANQFDAHLVQVKSVWTARKFCEAILADLSVKPQRTIADMVDQISDELARSGRPLLIDEADFLVQRKMVEIVRDIYESSGAAIVLIGEELLPQKLQAWERFHGRILDWVAAEPGSIDDVNHLAKIYCPGVELAEDLRQHLLQRSNLSIRRICVNLLRVHEVARTKGVDHFDMKGWGKTDFFTGSAPDPRRNLGGAAQRRRVV</sequence>
<comment type="caution">
    <text evidence="2">The sequence shown here is derived from an EMBL/GenBank/DDBJ whole genome shotgun (WGS) entry which is preliminary data.</text>
</comment>
<dbReference type="SUPFAM" id="SSF52540">
    <property type="entry name" value="P-loop containing nucleoside triphosphate hydrolases"/>
    <property type="match status" value="1"/>
</dbReference>
<evidence type="ECO:0000313" key="3">
    <source>
        <dbReference type="Proteomes" id="UP000238338"/>
    </source>
</evidence>
<evidence type="ECO:0000259" key="1">
    <source>
        <dbReference type="Pfam" id="PF13401"/>
    </source>
</evidence>